<dbReference type="AlphaFoldDB" id="A0A2H0UHJ1"/>
<reference evidence="2" key="1">
    <citation type="submission" date="2017-09" db="EMBL/GenBank/DDBJ databases">
        <title>Depth-based differentiation of microbial function through sediment-hosted aquifers and enrichment of novel symbionts in the deep terrestrial subsurface.</title>
        <authorList>
            <person name="Probst A.J."/>
            <person name="Ladd B."/>
            <person name="Jarett J.K."/>
            <person name="Geller-Mcgrath D.E."/>
            <person name="Sieber C.M.K."/>
            <person name="Emerson J.B."/>
            <person name="Anantharaman K."/>
            <person name="Thomas B.C."/>
            <person name="Malmstrom R."/>
            <person name="Stieglmeier M."/>
            <person name="Klingl A."/>
            <person name="Woyke T."/>
            <person name="Ryan C.M."/>
            <person name="Banfield J.F."/>
        </authorList>
    </citation>
    <scope>NUCLEOTIDE SEQUENCE [LARGE SCALE GENOMIC DNA]</scope>
</reference>
<dbReference type="Proteomes" id="UP000229315">
    <property type="component" value="Unassembled WGS sequence"/>
</dbReference>
<organism evidence="1 2">
    <name type="scientific">Candidatus Kaiserbacteria bacterium CG10_big_fil_rev_8_21_14_0_10_45_20</name>
    <dbReference type="NCBI Taxonomy" id="1974607"/>
    <lineage>
        <taxon>Bacteria</taxon>
        <taxon>Candidatus Kaiseribacteriota</taxon>
    </lineage>
</organism>
<sequence>MKQYTPLIFSLGLCIASAVGYGYIFVDLQNNIGTLAVIKKEIQSVSVRDETAQSMTTLLSNIRTLKDGIQSYVVEDDGVVDTIELIEDVAQREGVTLSLSSVTAVEQDGWESHEGIEISFSASGSFTNMMGLVGSVEALPLASKVSKVSLEASTKGEWFGVFTMFFVKEKI</sequence>
<dbReference type="InterPro" id="IPR014717">
    <property type="entry name" value="Transl_elong_EF1B/ribsomal_bS6"/>
</dbReference>
<protein>
    <submittedName>
        <fullName evidence="1">Uncharacterized protein</fullName>
    </submittedName>
</protein>
<evidence type="ECO:0000313" key="2">
    <source>
        <dbReference type="Proteomes" id="UP000229315"/>
    </source>
</evidence>
<accession>A0A2H0UHJ1</accession>
<evidence type="ECO:0000313" key="1">
    <source>
        <dbReference type="EMBL" id="PIR85255.1"/>
    </source>
</evidence>
<name>A0A2H0UHJ1_9BACT</name>
<dbReference type="EMBL" id="PFBH01000012">
    <property type="protein sequence ID" value="PIR85255.1"/>
    <property type="molecule type" value="Genomic_DNA"/>
</dbReference>
<comment type="caution">
    <text evidence="1">The sequence shown here is derived from an EMBL/GenBank/DDBJ whole genome shotgun (WGS) entry which is preliminary data.</text>
</comment>
<proteinExistence type="predicted"/>
<gene>
    <name evidence="1" type="ORF">COU15_01660</name>
</gene>
<dbReference type="Gene3D" id="3.30.70.60">
    <property type="match status" value="1"/>
</dbReference>